<protein>
    <submittedName>
        <fullName evidence="1">Uncharacterized protein</fullName>
    </submittedName>
</protein>
<reference evidence="1" key="2">
    <citation type="journal article" date="2015" name="Data Brief">
        <title>Shoot transcriptome of the giant reed, Arundo donax.</title>
        <authorList>
            <person name="Barrero R.A."/>
            <person name="Guerrero F.D."/>
            <person name="Moolhuijzen P."/>
            <person name="Goolsby J.A."/>
            <person name="Tidwell J."/>
            <person name="Bellgard S.E."/>
            <person name="Bellgard M.I."/>
        </authorList>
    </citation>
    <scope>NUCLEOTIDE SEQUENCE</scope>
    <source>
        <tissue evidence="1">Shoot tissue taken approximately 20 cm above the soil surface</tissue>
    </source>
</reference>
<accession>A0A0A9GXZ8</accession>
<name>A0A0A9GXZ8_ARUDO</name>
<evidence type="ECO:0000313" key="1">
    <source>
        <dbReference type="EMBL" id="JAE29870.1"/>
    </source>
</evidence>
<sequence>MCFNSLCIVFAYTLHLLVLI</sequence>
<reference evidence="1" key="1">
    <citation type="submission" date="2014-09" db="EMBL/GenBank/DDBJ databases">
        <authorList>
            <person name="Magalhaes I.L.F."/>
            <person name="Oliveira U."/>
            <person name="Santos F.R."/>
            <person name="Vidigal T.H.D.A."/>
            <person name="Brescovit A.D."/>
            <person name="Santos A.J."/>
        </authorList>
    </citation>
    <scope>NUCLEOTIDE SEQUENCE</scope>
    <source>
        <tissue evidence="1">Shoot tissue taken approximately 20 cm above the soil surface</tissue>
    </source>
</reference>
<dbReference type="EMBL" id="GBRH01168026">
    <property type="protein sequence ID" value="JAE29870.1"/>
    <property type="molecule type" value="Transcribed_RNA"/>
</dbReference>
<proteinExistence type="predicted"/>
<organism evidence="1">
    <name type="scientific">Arundo donax</name>
    <name type="common">Giant reed</name>
    <name type="synonym">Donax arundinaceus</name>
    <dbReference type="NCBI Taxonomy" id="35708"/>
    <lineage>
        <taxon>Eukaryota</taxon>
        <taxon>Viridiplantae</taxon>
        <taxon>Streptophyta</taxon>
        <taxon>Embryophyta</taxon>
        <taxon>Tracheophyta</taxon>
        <taxon>Spermatophyta</taxon>
        <taxon>Magnoliopsida</taxon>
        <taxon>Liliopsida</taxon>
        <taxon>Poales</taxon>
        <taxon>Poaceae</taxon>
        <taxon>PACMAD clade</taxon>
        <taxon>Arundinoideae</taxon>
        <taxon>Arundineae</taxon>
        <taxon>Arundo</taxon>
    </lineage>
</organism>
<dbReference type="AlphaFoldDB" id="A0A0A9GXZ8"/>